<proteinExistence type="inferred from homology"/>
<dbReference type="AlphaFoldDB" id="A0A842HL44"/>
<dbReference type="NCBIfam" id="NF002490">
    <property type="entry name" value="PRK01777.1"/>
    <property type="match status" value="1"/>
</dbReference>
<evidence type="ECO:0000313" key="4">
    <source>
        <dbReference type="EMBL" id="MBC2769479.1"/>
    </source>
</evidence>
<accession>A0A842HL44</accession>
<evidence type="ECO:0000313" key="5">
    <source>
        <dbReference type="Proteomes" id="UP000545386"/>
    </source>
</evidence>
<dbReference type="Proteomes" id="UP000545386">
    <property type="component" value="Unassembled WGS sequence"/>
</dbReference>
<dbReference type="InterPro" id="IPR037021">
    <property type="entry name" value="RnfH_sf"/>
</dbReference>
<organism evidence="4 5">
    <name type="scientific">Pusillimonas minor</name>
    <dbReference type="NCBI Taxonomy" id="2697024"/>
    <lineage>
        <taxon>Bacteria</taxon>
        <taxon>Pseudomonadati</taxon>
        <taxon>Pseudomonadota</taxon>
        <taxon>Betaproteobacteria</taxon>
        <taxon>Burkholderiales</taxon>
        <taxon>Alcaligenaceae</taxon>
        <taxon>Pusillimonas</taxon>
    </lineage>
</organism>
<dbReference type="RefSeq" id="WP_123660637.1">
    <property type="nucleotide sequence ID" value="NZ_JACJUU010000003.1"/>
</dbReference>
<dbReference type="HAMAP" id="MF_00460">
    <property type="entry name" value="UPF0125_RnfH"/>
    <property type="match status" value="1"/>
</dbReference>
<dbReference type="InterPro" id="IPR005346">
    <property type="entry name" value="RnfH"/>
</dbReference>
<feature type="compositionally biased region" description="Basic residues" evidence="3">
    <location>
        <begin position="96"/>
        <end position="109"/>
    </location>
</feature>
<dbReference type="PANTHER" id="PTHR37483">
    <property type="entry name" value="UPF0125 PROTEIN RATB"/>
    <property type="match status" value="1"/>
</dbReference>
<feature type="region of interest" description="Disordered" evidence="3">
    <location>
        <begin position="96"/>
        <end position="116"/>
    </location>
</feature>
<keyword evidence="5" id="KW-1185">Reference proteome</keyword>
<gene>
    <name evidence="4" type="ORF">GTU67_06050</name>
</gene>
<dbReference type="InterPro" id="IPR016155">
    <property type="entry name" value="Mopterin_synth/thiamin_S_b"/>
</dbReference>
<evidence type="ECO:0000256" key="2">
    <source>
        <dbReference type="HAMAP-Rule" id="MF_00460"/>
    </source>
</evidence>
<dbReference type="PANTHER" id="PTHR37483:SF1">
    <property type="entry name" value="UPF0125 PROTEIN RATB"/>
    <property type="match status" value="1"/>
</dbReference>
<protein>
    <recommendedName>
        <fullName evidence="2">UPF0125 protein GTU67_06050</fullName>
    </recommendedName>
</protein>
<name>A0A842HL44_9BURK</name>
<comment type="caution">
    <text evidence="4">The sequence shown here is derived from an EMBL/GenBank/DDBJ whole genome shotgun (WGS) entry which is preliminary data.</text>
</comment>
<sequence>MAEPAVVHIEVIYALPDAVWRKSLTLPQGACVSDALQASGLAADYPELFTAAPSTGIYGVACAADHILADADRVEVYRTLRFDPKESRRRRALHRFATKKSLKGGKPSRRNVQVRA</sequence>
<dbReference type="Pfam" id="PF03658">
    <property type="entry name" value="Ub-RnfH"/>
    <property type="match status" value="1"/>
</dbReference>
<dbReference type="Gene3D" id="3.10.20.280">
    <property type="entry name" value="RnfH-like"/>
    <property type="match status" value="1"/>
</dbReference>
<dbReference type="SUPFAM" id="SSF54285">
    <property type="entry name" value="MoaD/ThiS"/>
    <property type="match status" value="1"/>
</dbReference>
<comment type="similarity">
    <text evidence="1 2">Belongs to the UPF0125 (RnfH) family.</text>
</comment>
<reference evidence="4 5" key="1">
    <citation type="submission" date="2020-08" db="EMBL/GenBank/DDBJ databases">
        <title>Paraeoetvoesia sp. YC-7-48 draft genome sequence.</title>
        <authorList>
            <person name="Yao L."/>
        </authorList>
    </citation>
    <scope>NUCLEOTIDE SEQUENCE [LARGE SCALE GENOMIC DNA]</scope>
    <source>
        <strain evidence="5">YC-7-48</strain>
    </source>
</reference>
<evidence type="ECO:0000256" key="3">
    <source>
        <dbReference type="SAM" id="MobiDB-lite"/>
    </source>
</evidence>
<evidence type="ECO:0000256" key="1">
    <source>
        <dbReference type="ARBA" id="ARBA00010645"/>
    </source>
</evidence>
<dbReference type="EMBL" id="JACJUU010000003">
    <property type="protein sequence ID" value="MBC2769479.1"/>
    <property type="molecule type" value="Genomic_DNA"/>
</dbReference>